<keyword evidence="2" id="KW-0378">Hydrolase</keyword>
<comment type="caution">
    <text evidence="2">The sequence shown here is derived from an EMBL/GenBank/DDBJ whole genome shotgun (WGS) entry which is preliminary data.</text>
</comment>
<dbReference type="InterPro" id="IPR001466">
    <property type="entry name" value="Beta-lactam-related"/>
</dbReference>
<dbReference type="PANTHER" id="PTHR43283">
    <property type="entry name" value="BETA-LACTAMASE-RELATED"/>
    <property type="match status" value="1"/>
</dbReference>
<dbReference type="EMBL" id="MZGV01000001">
    <property type="protein sequence ID" value="OPJ65244.1"/>
    <property type="molecule type" value="Genomic_DNA"/>
</dbReference>
<accession>A0A1V4IZP8</accession>
<gene>
    <name evidence="2" type="primary">nylB'</name>
    <name evidence="2" type="ORF">CLORY_02440</name>
</gene>
<keyword evidence="3" id="KW-1185">Reference proteome</keyword>
<dbReference type="SUPFAM" id="SSF56601">
    <property type="entry name" value="beta-lactamase/transpeptidase-like"/>
    <property type="match status" value="1"/>
</dbReference>
<evidence type="ECO:0000259" key="1">
    <source>
        <dbReference type="Pfam" id="PF00144"/>
    </source>
</evidence>
<dbReference type="EC" id="3.5.1.46" evidence="2"/>
<feature type="domain" description="Beta-lactamase-related" evidence="1">
    <location>
        <begin position="20"/>
        <end position="305"/>
    </location>
</feature>
<organism evidence="2 3">
    <name type="scientific">Clostridium oryzae</name>
    <dbReference type="NCBI Taxonomy" id="1450648"/>
    <lineage>
        <taxon>Bacteria</taxon>
        <taxon>Bacillati</taxon>
        <taxon>Bacillota</taxon>
        <taxon>Clostridia</taxon>
        <taxon>Eubacteriales</taxon>
        <taxon>Clostridiaceae</taxon>
        <taxon>Clostridium</taxon>
    </lineage>
</organism>
<dbReference type="STRING" id="1450648.CLORY_02440"/>
<evidence type="ECO:0000313" key="2">
    <source>
        <dbReference type="EMBL" id="OPJ65244.1"/>
    </source>
</evidence>
<dbReference type="Proteomes" id="UP000190080">
    <property type="component" value="Unassembled WGS sequence"/>
</dbReference>
<dbReference type="RefSeq" id="WP_423236509.1">
    <property type="nucleotide sequence ID" value="NZ_MZGV01000001.1"/>
</dbReference>
<reference evidence="2 3" key="1">
    <citation type="submission" date="2017-03" db="EMBL/GenBank/DDBJ databases">
        <title>Genome sequence of Clostridium oryzae DSM 28571.</title>
        <authorList>
            <person name="Poehlein A."/>
            <person name="Daniel R."/>
        </authorList>
    </citation>
    <scope>NUCLEOTIDE SEQUENCE [LARGE SCALE GENOMIC DNA]</scope>
    <source>
        <strain evidence="2 3">DSM 28571</strain>
    </source>
</reference>
<protein>
    <submittedName>
        <fullName evidence="2">6-aminohexanoate-dimer hydrolase</fullName>
        <ecNumber evidence="2">3.5.1.46</ecNumber>
    </submittedName>
</protein>
<dbReference type="GO" id="GO:0019875">
    <property type="term" value="F:6-aminohexanoate-dimer hydrolase activity"/>
    <property type="evidence" value="ECO:0007669"/>
    <property type="project" value="UniProtKB-EC"/>
</dbReference>
<sequence>MMLKTKMEKIINSSYSNIGAILVLKNGKTLYENYFNECTVTSTFHVFSVTKSIISILLGIAIDKGYVKSINQKVLDFFPDYAVKRGEKTIQKVTLKDMLTMTAPYKYKSEPYTEYFASDNWVNSALDLLGGNGKIGEFRYTPVIGPDILSGILVKTTGQSVLDFATEYLFSLLGINVEGNVVFHNKEEQLTWYKEKNVRGWVADRAGVNTAGWGLNLTPAAMAKIGQLYLDEGVWKGEQIISSDWINESTKEHSRCNQWKLSYGYLWWIIDEKEHAYAAMGDGGNVIYVNTKKKIVVAIASFFMPHAKDRLKLIKEYIEPMFENCV</sequence>
<dbReference type="AlphaFoldDB" id="A0A1V4IZP8"/>
<evidence type="ECO:0000313" key="3">
    <source>
        <dbReference type="Proteomes" id="UP000190080"/>
    </source>
</evidence>
<name>A0A1V4IZP8_9CLOT</name>
<dbReference type="InterPro" id="IPR050789">
    <property type="entry name" value="Diverse_Enzym_Activities"/>
</dbReference>
<dbReference type="Pfam" id="PF00144">
    <property type="entry name" value="Beta-lactamase"/>
    <property type="match status" value="1"/>
</dbReference>
<dbReference type="Gene3D" id="3.40.710.10">
    <property type="entry name" value="DD-peptidase/beta-lactamase superfamily"/>
    <property type="match status" value="1"/>
</dbReference>
<proteinExistence type="predicted"/>
<dbReference type="InterPro" id="IPR012338">
    <property type="entry name" value="Beta-lactam/transpept-like"/>
</dbReference>
<dbReference type="PANTHER" id="PTHR43283:SF7">
    <property type="entry name" value="BETA-LACTAMASE-RELATED DOMAIN-CONTAINING PROTEIN"/>
    <property type="match status" value="1"/>
</dbReference>